<protein>
    <recommendedName>
        <fullName evidence="4">Myb/SANT-like domain-containing protein</fullName>
    </recommendedName>
</protein>
<reference evidence="3" key="2">
    <citation type="submission" date="2009-11" db="EMBL/GenBank/DDBJ databases">
        <title>The Genome Sequence of Allomyces macrogynus strain ATCC 38327.</title>
        <authorList>
            <consortium name="The Broad Institute Genome Sequencing Platform"/>
            <person name="Russ C."/>
            <person name="Cuomo C."/>
            <person name="Shea T."/>
            <person name="Young S.K."/>
            <person name="Zeng Q."/>
            <person name="Koehrsen M."/>
            <person name="Haas B."/>
            <person name="Borodovsky M."/>
            <person name="Guigo R."/>
            <person name="Alvarado L."/>
            <person name="Berlin A."/>
            <person name="Borenstein D."/>
            <person name="Chen Z."/>
            <person name="Engels R."/>
            <person name="Freedman E."/>
            <person name="Gellesch M."/>
            <person name="Goldberg J."/>
            <person name="Griggs A."/>
            <person name="Gujja S."/>
            <person name="Heiman D."/>
            <person name="Hepburn T."/>
            <person name="Howarth C."/>
            <person name="Jen D."/>
            <person name="Larson L."/>
            <person name="Lewis B."/>
            <person name="Mehta T."/>
            <person name="Park D."/>
            <person name="Pearson M."/>
            <person name="Roberts A."/>
            <person name="Saif S."/>
            <person name="Shenoy N."/>
            <person name="Sisk P."/>
            <person name="Stolte C."/>
            <person name="Sykes S."/>
            <person name="Walk T."/>
            <person name="White J."/>
            <person name="Yandava C."/>
            <person name="Burger G."/>
            <person name="Gray M.W."/>
            <person name="Holland P.W.H."/>
            <person name="King N."/>
            <person name="Lang F.B.F."/>
            <person name="Roger A.J."/>
            <person name="Ruiz-Trillo I."/>
            <person name="Lander E."/>
            <person name="Nusbaum C."/>
        </authorList>
    </citation>
    <scope>NUCLEOTIDE SEQUENCE [LARGE SCALE GENOMIC DNA]</scope>
    <source>
        <strain evidence="3">ATCC 38327</strain>
    </source>
</reference>
<gene>
    <name evidence="2" type="ORF">AMAG_15420</name>
</gene>
<name>A0A0L0T7Y2_ALLM3</name>
<feature type="region of interest" description="Disordered" evidence="1">
    <location>
        <begin position="199"/>
        <end position="223"/>
    </location>
</feature>
<dbReference type="VEuPathDB" id="FungiDB:AMAG_15420"/>
<dbReference type="EMBL" id="GG745367">
    <property type="protein sequence ID" value="KNE70664.1"/>
    <property type="molecule type" value="Genomic_DNA"/>
</dbReference>
<proteinExistence type="predicted"/>
<evidence type="ECO:0000313" key="3">
    <source>
        <dbReference type="Proteomes" id="UP000054350"/>
    </source>
</evidence>
<dbReference type="OrthoDB" id="5651976at2759"/>
<feature type="compositionally biased region" description="Basic and acidic residues" evidence="1">
    <location>
        <begin position="209"/>
        <end position="220"/>
    </location>
</feature>
<accession>A0A0L0T7Y2</accession>
<evidence type="ECO:0000313" key="2">
    <source>
        <dbReference type="EMBL" id="KNE70664.1"/>
    </source>
</evidence>
<feature type="region of interest" description="Disordered" evidence="1">
    <location>
        <begin position="1"/>
        <end position="30"/>
    </location>
</feature>
<evidence type="ECO:0008006" key="4">
    <source>
        <dbReference type="Google" id="ProtNLM"/>
    </source>
</evidence>
<keyword evidence="3" id="KW-1185">Reference proteome</keyword>
<sequence length="345" mass="38035">MAKKLSSTPKKAACSKATKSTTSKGKTSKSSINGEALPMLMLLLASPLVHMHWTVKMVEYSLDNLTCESLGDGNMYMIGHCNTVATKLAKWFGILVTGKQVKNKIDGLKAQFMLWRKYSCHSGWEFEVANGALLTLPKSLAEAIVAEPKLVTVEKGFPLHEKCEDLWGKLLTKGTDVEHLATSEDEDDLDLEADDKTLAEDESDESDDEHNSDSNLDRDNKLKKKPALCKTKGKAVAKKVVSKQPDLGAKMSKKDLDVALQILLLCSLGPDTALSPVQLAAAMAETMHKQAMVWANDQPELDLAVYLAMHFDTHLHATLTLMSLQGDERHCMYFARLVLDLSYLI</sequence>
<dbReference type="Proteomes" id="UP000054350">
    <property type="component" value="Unassembled WGS sequence"/>
</dbReference>
<evidence type="ECO:0000256" key="1">
    <source>
        <dbReference type="SAM" id="MobiDB-lite"/>
    </source>
</evidence>
<organism evidence="2 3">
    <name type="scientific">Allomyces macrogynus (strain ATCC 38327)</name>
    <name type="common">Allomyces javanicus var. macrogynus</name>
    <dbReference type="NCBI Taxonomy" id="578462"/>
    <lineage>
        <taxon>Eukaryota</taxon>
        <taxon>Fungi</taxon>
        <taxon>Fungi incertae sedis</taxon>
        <taxon>Blastocladiomycota</taxon>
        <taxon>Blastocladiomycetes</taxon>
        <taxon>Blastocladiales</taxon>
        <taxon>Blastocladiaceae</taxon>
        <taxon>Allomyces</taxon>
    </lineage>
</organism>
<reference evidence="2 3" key="1">
    <citation type="submission" date="2009-11" db="EMBL/GenBank/DDBJ databases">
        <title>Annotation of Allomyces macrogynus ATCC 38327.</title>
        <authorList>
            <consortium name="The Broad Institute Genome Sequencing Platform"/>
            <person name="Russ C."/>
            <person name="Cuomo C."/>
            <person name="Burger G."/>
            <person name="Gray M.W."/>
            <person name="Holland P.W.H."/>
            <person name="King N."/>
            <person name="Lang F.B.F."/>
            <person name="Roger A.J."/>
            <person name="Ruiz-Trillo I."/>
            <person name="Young S.K."/>
            <person name="Zeng Q."/>
            <person name="Gargeya S."/>
            <person name="Fitzgerald M."/>
            <person name="Haas B."/>
            <person name="Abouelleil A."/>
            <person name="Alvarado L."/>
            <person name="Arachchi H.M."/>
            <person name="Berlin A."/>
            <person name="Chapman S.B."/>
            <person name="Gearin G."/>
            <person name="Goldberg J."/>
            <person name="Griggs A."/>
            <person name="Gujja S."/>
            <person name="Hansen M."/>
            <person name="Heiman D."/>
            <person name="Howarth C."/>
            <person name="Larimer J."/>
            <person name="Lui A."/>
            <person name="MacDonald P.J.P."/>
            <person name="McCowen C."/>
            <person name="Montmayeur A."/>
            <person name="Murphy C."/>
            <person name="Neiman D."/>
            <person name="Pearson M."/>
            <person name="Priest M."/>
            <person name="Roberts A."/>
            <person name="Saif S."/>
            <person name="Shea T."/>
            <person name="Sisk P."/>
            <person name="Stolte C."/>
            <person name="Sykes S."/>
            <person name="Wortman J."/>
            <person name="Nusbaum C."/>
            <person name="Birren B."/>
        </authorList>
    </citation>
    <scope>NUCLEOTIDE SEQUENCE [LARGE SCALE GENOMIC DNA]</scope>
    <source>
        <strain evidence="2 3">ATCC 38327</strain>
    </source>
</reference>
<dbReference type="AlphaFoldDB" id="A0A0L0T7Y2"/>